<accession>A0A8S3UI38</accession>
<dbReference type="PANTHER" id="PTHR22600:SF57">
    <property type="entry name" value="BETA-N-ACETYLHEXOSAMINIDASE"/>
    <property type="match status" value="1"/>
</dbReference>
<dbReference type="Pfam" id="PF02838">
    <property type="entry name" value="Glyco_hydro_20b"/>
    <property type="match status" value="1"/>
</dbReference>
<dbReference type="Gene3D" id="3.20.20.80">
    <property type="entry name" value="Glycosidases"/>
    <property type="match status" value="2"/>
</dbReference>
<dbReference type="SMART" id="SM01081">
    <property type="entry name" value="CHB_HEX"/>
    <property type="match status" value="1"/>
</dbReference>
<dbReference type="SUPFAM" id="SSF51445">
    <property type="entry name" value="(Trans)glycosidases"/>
    <property type="match status" value="1"/>
</dbReference>
<dbReference type="Gene3D" id="2.60.40.290">
    <property type="match status" value="1"/>
</dbReference>
<dbReference type="SUPFAM" id="SSF55545">
    <property type="entry name" value="beta-N-acetylhexosaminidase-like domain"/>
    <property type="match status" value="1"/>
</dbReference>
<dbReference type="EMBL" id="CAJPWZ010002823">
    <property type="protein sequence ID" value="CAG2246031.1"/>
    <property type="molecule type" value="Genomic_DNA"/>
</dbReference>
<dbReference type="PRINTS" id="PR00738">
    <property type="entry name" value="GLHYDRLASE20"/>
</dbReference>
<proteinExistence type="inferred from homology"/>
<organism evidence="9 10">
    <name type="scientific">Mytilus edulis</name>
    <name type="common">Blue mussel</name>
    <dbReference type="NCBI Taxonomy" id="6550"/>
    <lineage>
        <taxon>Eukaryota</taxon>
        <taxon>Metazoa</taxon>
        <taxon>Spiralia</taxon>
        <taxon>Lophotrochozoa</taxon>
        <taxon>Mollusca</taxon>
        <taxon>Bivalvia</taxon>
        <taxon>Autobranchia</taxon>
        <taxon>Pteriomorphia</taxon>
        <taxon>Mytilida</taxon>
        <taxon>Mytiloidea</taxon>
        <taxon>Mytilidae</taxon>
        <taxon>Mytilinae</taxon>
        <taxon>Mytilus</taxon>
    </lineage>
</organism>
<evidence type="ECO:0000256" key="5">
    <source>
        <dbReference type="ARBA" id="ARBA00023295"/>
    </source>
</evidence>
<dbReference type="GO" id="GO:0016020">
    <property type="term" value="C:membrane"/>
    <property type="evidence" value="ECO:0007669"/>
    <property type="project" value="TreeGrafter"/>
</dbReference>
<gene>
    <name evidence="9" type="ORF">MEDL_58027</name>
</gene>
<comment type="catalytic activity">
    <reaction evidence="1">
        <text>Hydrolysis of terminal non-reducing N-acetyl-D-hexosamine residues in N-acetyl-beta-D-hexosaminides.</text>
        <dbReference type="EC" id="3.2.1.52"/>
    </reaction>
</comment>
<dbReference type="InterPro" id="IPR015882">
    <property type="entry name" value="HEX_bac_N"/>
</dbReference>
<feature type="domain" description="Chitobiase/beta-hexosaminidases N-terminal" evidence="8">
    <location>
        <begin position="11"/>
        <end position="180"/>
    </location>
</feature>
<evidence type="ECO:0000256" key="1">
    <source>
        <dbReference type="ARBA" id="ARBA00001231"/>
    </source>
</evidence>
<dbReference type="OrthoDB" id="428480at2759"/>
<dbReference type="Gene3D" id="3.30.379.10">
    <property type="entry name" value="Chitobiase/beta-hexosaminidase domain 2-like"/>
    <property type="match status" value="1"/>
</dbReference>
<dbReference type="Pfam" id="PF03174">
    <property type="entry name" value="CHB_HEX_C"/>
    <property type="match status" value="1"/>
</dbReference>
<dbReference type="InterPro" id="IPR004866">
    <property type="entry name" value="CHB/HEX_N_dom"/>
</dbReference>
<comment type="similarity">
    <text evidence="2">Belongs to the glycosyl hydrolase 20 family.</text>
</comment>
<evidence type="ECO:0000313" key="9">
    <source>
        <dbReference type="EMBL" id="CAG2246031.1"/>
    </source>
</evidence>
<dbReference type="InterPro" id="IPR025705">
    <property type="entry name" value="Beta_hexosaminidase_sua/sub"/>
</dbReference>
<evidence type="ECO:0000313" key="10">
    <source>
        <dbReference type="Proteomes" id="UP000683360"/>
    </source>
</evidence>
<name>A0A8S3UI38_MYTED</name>
<dbReference type="Pfam" id="PF00728">
    <property type="entry name" value="Glyco_hydro_20"/>
    <property type="match status" value="1"/>
</dbReference>
<dbReference type="SUPFAM" id="SSF49384">
    <property type="entry name" value="Carbohydrate-binding domain"/>
    <property type="match status" value="1"/>
</dbReference>
<keyword evidence="5 9" id="KW-0326">Glycosidase</keyword>
<dbReference type="InterPro" id="IPR017853">
    <property type="entry name" value="GH"/>
</dbReference>
<evidence type="ECO:0000256" key="2">
    <source>
        <dbReference type="ARBA" id="ARBA00006285"/>
    </source>
</evidence>
<evidence type="ECO:0000256" key="6">
    <source>
        <dbReference type="ARBA" id="ARBA00030512"/>
    </source>
</evidence>
<evidence type="ECO:0000256" key="4">
    <source>
        <dbReference type="ARBA" id="ARBA00022801"/>
    </source>
</evidence>
<dbReference type="InterPro" id="IPR015883">
    <property type="entry name" value="Glyco_hydro_20_cat"/>
</dbReference>
<dbReference type="InterPro" id="IPR029018">
    <property type="entry name" value="Hex-like_dom2"/>
</dbReference>
<dbReference type="SUPFAM" id="SSF81296">
    <property type="entry name" value="E set domains"/>
    <property type="match status" value="1"/>
</dbReference>
<keyword evidence="4 9" id="KW-0378">Hydrolase</keyword>
<comment type="caution">
    <text evidence="9">The sequence shown here is derived from an EMBL/GenBank/DDBJ whole genome shotgun (WGS) entry which is preliminary data.</text>
</comment>
<dbReference type="InterPro" id="IPR004867">
    <property type="entry name" value="CHB_C_dom"/>
</dbReference>
<dbReference type="GO" id="GO:0004563">
    <property type="term" value="F:beta-N-acetylhexosaminidase activity"/>
    <property type="evidence" value="ECO:0007669"/>
    <property type="project" value="UniProtKB-EC"/>
</dbReference>
<dbReference type="EC" id="3.2.1.52" evidence="3"/>
<dbReference type="InterPro" id="IPR013783">
    <property type="entry name" value="Ig-like_fold"/>
</dbReference>
<dbReference type="InterPro" id="IPR014756">
    <property type="entry name" value="Ig_E-set"/>
</dbReference>
<dbReference type="CDD" id="cd02847">
    <property type="entry name" value="E_set_Chitobiase_C"/>
    <property type="match status" value="1"/>
</dbReference>
<dbReference type="GO" id="GO:0030203">
    <property type="term" value="P:glycosaminoglycan metabolic process"/>
    <property type="evidence" value="ECO:0007669"/>
    <property type="project" value="TreeGrafter"/>
</dbReference>
<dbReference type="Gene3D" id="2.60.40.10">
    <property type="entry name" value="Immunoglobulins"/>
    <property type="match status" value="1"/>
</dbReference>
<dbReference type="AlphaFoldDB" id="A0A8S3UI38"/>
<dbReference type="GO" id="GO:0030247">
    <property type="term" value="F:polysaccharide binding"/>
    <property type="evidence" value="ECO:0007669"/>
    <property type="project" value="InterPro"/>
</dbReference>
<evidence type="ECO:0000256" key="7">
    <source>
        <dbReference type="ARBA" id="ARBA00033000"/>
    </source>
</evidence>
<evidence type="ECO:0000259" key="8">
    <source>
        <dbReference type="SMART" id="SM01081"/>
    </source>
</evidence>
<evidence type="ECO:0000256" key="3">
    <source>
        <dbReference type="ARBA" id="ARBA00012663"/>
    </source>
</evidence>
<dbReference type="InterPro" id="IPR008965">
    <property type="entry name" value="CBM2/CBM3_carb-bd_dom_sf"/>
</dbReference>
<dbReference type="InterPro" id="IPR012291">
    <property type="entry name" value="CBM2_carb-bd_dom_sf"/>
</dbReference>
<dbReference type="Pfam" id="PF03173">
    <property type="entry name" value="CHB_HEX"/>
    <property type="match status" value="1"/>
</dbReference>
<dbReference type="Proteomes" id="UP000683360">
    <property type="component" value="Unassembled WGS sequence"/>
</dbReference>
<protein>
    <recommendedName>
        <fullName evidence="3">beta-N-acetylhexosaminidase</fullName>
        <ecNumber evidence="3">3.2.1.52</ecNumber>
    </recommendedName>
    <alternativeName>
        <fullName evidence="6">Beta-N-acetylhexosaminidase</fullName>
    </alternativeName>
    <alternativeName>
        <fullName evidence="7">N-acetyl-beta-glucosaminidase</fullName>
    </alternativeName>
</protein>
<dbReference type="PANTHER" id="PTHR22600">
    <property type="entry name" value="BETA-HEXOSAMINIDASE"/>
    <property type="match status" value="1"/>
</dbReference>
<keyword evidence="10" id="KW-1185">Reference proteome</keyword>
<dbReference type="GO" id="GO:0005975">
    <property type="term" value="P:carbohydrate metabolic process"/>
    <property type="evidence" value="ECO:0007669"/>
    <property type="project" value="InterPro"/>
</dbReference>
<reference evidence="9" key="1">
    <citation type="submission" date="2021-03" db="EMBL/GenBank/DDBJ databases">
        <authorList>
            <person name="Bekaert M."/>
        </authorList>
    </citation>
    <scope>NUCLEOTIDE SEQUENCE</scope>
</reference>
<sequence>MNQQELDEVAEKLDIKYSVLDNLEDGKLTYTANIVFKNCSSVTLDHEKKWAIYFCHIRMIEPPILPDEEAIIVASGIKFRHINGCLFTLEPIKTFKPLGKNETLEVMFKAQYYSVARSDLMPNWYITSENLKPRVLKCTSHDDLQYVQSFDEEGKWKRFSYKLDNGTLRLDKYNPWTPQERFIKNKIEDLKKPGKDVIPTPLEMDIDKVKDIDLSSGNWIVYAGKEVSKEAEILKGSVKIDVDVKEMNTNDNARCENVITLKLGQVFDGQNCEAYALTIKDNPPLVEIIGNQPCGVFYGVQTLLALIKDNRIPLVKIRDYPRYPYRGMQLDVSRNFHSKAQVLKLLDVMAMYKMNKFHFHLTDDEGWRLEIPGLEELTLVTLIYKSQVFNIISLEVGGGHDLSERSCILPMLGSGPDFDTSGTGYYTVKEYQEILQYAVDRHIEVIPEIDMPGHSHAAIKAMRARYLKYKDDGDLEKAREYVLTDLEDSKHILSCQLYAENSMNPGLESTYRFIEKVVVEVQKIHEDVAKIVAQHDLHLGAWQDGVIHDEVRLEPMKRDSFPNKEVVAYAWQNVWESGLSGCAYKLANEGYKVVMAQGTHLYFDHPQEPDPEERGLYWAARYIDTRKTFSFMPDNIYANADFKLTGDPITKRDLDHNAKDHHQLKKEKNIIGMQGQLWSELVRLPDQMDSMIFPRLLPLAERAWHKAQWESEDKQDSRKRQETADWTLFANSLGYKELERLDNMEVAYHIPPPGARIVNGKLEMNVAYPGLKMEYSIDNGVTWSLYNNPVDVKANADMLLRTKSANGKRNSRHVVLMMATIKKENSKK</sequence>